<evidence type="ECO:0000313" key="2">
    <source>
        <dbReference type="RefSeq" id="XP_031426431.1"/>
    </source>
</evidence>
<keyword evidence="1" id="KW-1185">Reference proteome</keyword>
<dbReference type="PANTHER" id="PTHR35069:SF1">
    <property type="entry name" value="CILIA- AND FLAGELLA-ASSOCIATED PROTEIN 95"/>
    <property type="match status" value="1"/>
</dbReference>
<gene>
    <name evidence="2" type="primary">LOC105901240</name>
</gene>
<dbReference type="InterPro" id="IPR027905">
    <property type="entry name" value="CFAP95"/>
</dbReference>
<organism evidence="1 2">
    <name type="scientific">Clupea harengus</name>
    <name type="common">Atlantic herring</name>
    <dbReference type="NCBI Taxonomy" id="7950"/>
    <lineage>
        <taxon>Eukaryota</taxon>
        <taxon>Metazoa</taxon>
        <taxon>Chordata</taxon>
        <taxon>Craniata</taxon>
        <taxon>Vertebrata</taxon>
        <taxon>Euteleostomi</taxon>
        <taxon>Actinopterygii</taxon>
        <taxon>Neopterygii</taxon>
        <taxon>Teleostei</taxon>
        <taxon>Clupei</taxon>
        <taxon>Clupeiformes</taxon>
        <taxon>Clupeoidei</taxon>
        <taxon>Clupeidae</taxon>
        <taxon>Clupea</taxon>
    </lineage>
</organism>
<dbReference type="Pfam" id="PF15139">
    <property type="entry name" value="CFAP95"/>
    <property type="match status" value="1"/>
</dbReference>
<dbReference type="PANTHER" id="PTHR35069">
    <property type="entry name" value="PROTEIN C9ORF135"/>
    <property type="match status" value="1"/>
</dbReference>
<accession>A0A6P8FSA6</accession>
<reference evidence="2" key="1">
    <citation type="submission" date="2025-08" db="UniProtKB">
        <authorList>
            <consortium name="RefSeq"/>
        </authorList>
    </citation>
    <scope>IDENTIFICATION</scope>
</reference>
<protein>
    <submittedName>
        <fullName evidence="2">Protein C9orf135</fullName>
    </submittedName>
</protein>
<proteinExistence type="predicted"/>
<dbReference type="RefSeq" id="XP_031426431.1">
    <property type="nucleotide sequence ID" value="XM_031570571.2"/>
</dbReference>
<dbReference type="KEGG" id="char:105901240"/>
<dbReference type="GO" id="GO:0005886">
    <property type="term" value="C:plasma membrane"/>
    <property type="evidence" value="ECO:0007669"/>
    <property type="project" value="TreeGrafter"/>
</dbReference>
<sequence length="196" mass="22429">MYYSRPTLVSNWHKNREAEPKDYDFTTCPEGKKFLHKSTYQHFGTCKDVDWSTTTETQLSQGQLEKDCETHRLHSGMIDSAYLAGPVGAQCNIVLPQHPPGHNKMDFETTYTLDYPPTYNIKKEVVGTEDADEQPSNFRKWQSEFTDLAGHKRRGRNTWQDATGVQGRVRVTRKDQCTRSNPICPHSPQYSASIVA</sequence>
<dbReference type="AlphaFoldDB" id="A0A6P8FSA6"/>
<dbReference type="Proteomes" id="UP000515152">
    <property type="component" value="Chromosome 7"/>
</dbReference>
<dbReference type="GeneID" id="105901240"/>
<name>A0A6P8FSA6_CLUHA</name>
<dbReference type="OrthoDB" id="309575at2759"/>
<evidence type="ECO:0000313" key="1">
    <source>
        <dbReference type="Proteomes" id="UP000515152"/>
    </source>
</evidence>